<keyword evidence="1 2" id="KW-0732">Signal</keyword>
<proteinExistence type="predicted"/>
<sequence length="892" mass="93887" precursor="true">MLHCSGFFAIPRAARVFLACSTLVAPLLATPQFGPARLINSTATAGARSAVALDVNLDGRKDFVATTDFFGALHVFRQDSMGGFDGGQRLRLDGSGTVSHLHAADLDGDGDLDLLVCDSETGRVAWLPVVGGARLFDSPQTITTDASAVEKATTGDVDGDGLRDIVVSAQDRQQVLWFKNLGAGQFGPEQILAPNQYLSTAIELVDVDLDGDLDLLTNSSLSGFHWYRNLGAGAFGPQIVLDFRMDTAREVHGGDIDGDGDVDYVGVGLDNGTGDVLVLFEGDGLGNLATSRTTLLAGAAVRSVALLDVNEDGVLDVVYQLTISTEVLELRALLHTGGGAFSDVLLAPMSSTTSKLERADFDGDGRVDLLGYADRVLVPIRNMAPSTFAEQPQVSTDGAYAFPVGLVDETGDGARDFIVSSSGLAVLPHLGEGRFGRPVQSVFQSEFLALPGAVGDLDGDGIADVLGRGPDQATGQGVSWSSGVGDGTFREPIAIPALPVTFSGPNLRLSDLDGDGDLDIHGVYEFLGRTFWVENMNQAQSWTYHDLASLGRPTELRAIDVNDDGQLDLVAYGAPSVATEGVAVYLNLGGGAFGPMAMQAAGPLHLRGENADFNGDGRLDVAYRVSGTSTEFFYLPNTGQGGFGPAVSMGVAPFTFLPFYAFDQDDDGDDDLVYVLRTGGLPPQDQLLWIENLGGSFAPYAVLQDPLGSDQGLAVDFIHGFFDVDGDGDRDPVWNERSSSPRFLVWRSNERELGDTYCSAVPNSTGVPATLSAAGTREVSANGLRLRATDLPIDIAGILIASRTQGFTAMPGGSLGNICLAGAVSRYARPGEVGFSGASGSFELALDLTDTPTATGAISVLAGETWNYQAWYRNVYQGATSNFTSALSVTFR</sequence>
<keyword evidence="4" id="KW-1185">Reference proteome</keyword>
<dbReference type="PANTHER" id="PTHR44103">
    <property type="entry name" value="PROPROTEIN CONVERTASE P"/>
    <property type="match status" value="1"/>
</dbReference>
<evidence type="ECO:0000313" key="4">
    <source>
        <dbReference type="Proteomes" id="UP000320390"/>
    </source>
</evidence>
<feature type="chain" id="PRO_5021896425" evidence="2">
    <location>
        <begin position="30"/>
        <end position="892"/>
    </location>
</feature>
<dbReference type="PANTHER" id="PTHR44103:SF1">
    <property type="entry name" value="PROPROTEIN CONVERTASE P"/>
    <property type="match status" value="1"/>
</dbReference>
<feature type="signal peptide" evidence="2">
    <location>
        <begin position="1"/>
        <end position="29"/>
    </location>
</feature>
<gene>
    <name evidence="3" type="ORF">Poly30_08220</name>
</gene>
<dbReference type="Gene3D" id="2.130.10.130">
    <property type="entry name" value="Integrin alpha, N-terminal"/>
    <property type="match status" value="3"/>
</dbReference>
<name>A0A518EML7_9BACT</name>
<protein>
    <submittedName>
        <fullName evidence="3">FG-GAP repeat protein</fullName>
    </submittedName>
</protein>
<dbReference type="Proteomes" id="UP000320390">
    <property type="component" value="Chromosome"/>
</dbReference>
<evidence type="ECO:0000256" key="1">
    <source>
        <dbReference type="ARBA" id="ARBA00022729"/>
    </source>
</evidence>
<dbReference type="EMBL" id="CP036434">
    <property type="protein sequence ID" value="QDV05325.1"/>
    <property type="molecule type" value="Genomic_DNA"/>
</dbReference>
<evidence type="ECO:0000313" key="3">
    <source>
        <dbReference type="EMBL" id="QDV05325.1"/>
    </source>
</evidence>
<dbReference type="RefSeq" id="WP_419190928.1">
    <property type="nucleotide sequence ID" value="NZ_CP036434.1"/>
</dbReference>
<evidence type="ECO:0000256" key="2">
    <source>
        <dbReference type="SAM" id="SignalP"/>
    </source>
</evidence>
<organism evidence="3 4">
    <name type="scientific">Saltatorellus ferox</name>
    <dbReference type="NCBI Taxonomy" id="2528018"/>
    <lineage>
        <taxon>Bacteria</taxon>
        <taxon>Pseudomonadati</taxon>
        <taxon>Planctomycetota</taxon>
        <taxon>Planctomycetia</taxon>
        <taxon>Planctomycetia incertae sedis</taxon>
        <taxon>Saltatorellus</taxon>
    </lineage>
</organism>
<dbReference type="InterPro" id="IPR028994">
    <property type="entry name" value="Integrin_alpha_N"/>
</dbReference>
<dbReference type="InterPro" id="IPR013517">
    <property type="entry name" value="FG-GAP"/>
</dbReference>
<accession>A0A518EML7</accession>
<reference evidence="3 4" key="1">
    <citation type="submission" date="2019-02" db="EMBL/GenBank/DDBJ databases">
        <title>Deep-cultivation of Planctomycetes and their phenomic and genomic characterization uncovers novel biology.</title>
        <authorList>
            <person name="Wiegand S."/>
            <person name="Jogler M."/>
            <person name="Boedeker C."/>
            <person name="Pinto D."/>
            <person name="Vollmers J."/>
            <person name="Rivas-Marin E."/>
            <person name="Kohn T."/>
            <person name="Peeters S.H."/>
            <person name="Heuer A."/>
            <person name="Rast P."/>
            <person name="Oberbeckmann S."/>
            <person name="Bunk B."/>
            <person name="Jeske O."/>
            <person name="Meyerdierks A."/>
            <person name="Storesund J.E."/>
            <person name="Kallscheuer N."/>
            <person name="Luecker S."/>
            <person name="Lage O.M."/>
            <person name="Pohl T."/>
            <person name="Merkel B.J."/>
            <person name="Hornburger P."/>
            <person name="Mueller R.-W."/>
            <person name="Bruemmer F."/>
            <person name="Labrenz M."/>
            <person name="Spormann A.M."/>
            <person name="Op den Camp H."/>
            <person name="Overmann J."/>
            <person name="Amann R."/>
            <person name="Jetten M.S.M."/>
            <person name="Mascher T."/>
            <person name="Medema M.H."/>
            <person name="Devos D.P."/>
            <person name="Kaster A.-K."/>
            <person name="Ovreas L."/>
            <person name="Rohde M."/>
            <person name="Galperin M.Y."/>
            <person name="Jogler C."/>
        </authorList>
    </citation>
    <scope>NUCLEOTIDE SEQUENCE [LARGE SCALE GENOMIC DNA]</scope>
    <source>
        <strain evidence="3 4">Poly30</strain>
    </source>
</reference>
<dbReference type="SUPFAM" id="SSF69318">
    <property type="entry name" value="Integrin alpha N-terminal domain"/>
    <property type="match status" value="3"/>
</dbReference>
<dbReference type="Pfam" id="PF13517">
    <property type="entry name" value="FG-GAP_3"/>
    <property type="match status" value="5"/>
</dbReference>
<dbReference type="AlphaFoldDB" id="A0A518EML7"/>